<keyword evidence="3" id="KW-1185">Reference proteome</keyword>
<feature type="transmembrane region" description="Helical" evidence="1">
    <location>
        <begin position="9"/>
        <end position="28"/>
    </location>
</feature>
<dbReference type="AlphaFoldDB" id="A0A7Y4GQF4"/>
<accession>A0A7Y4GQF4</accession>
<name>A0A7Y4GQF4_9BRAD</name>
<protein>
    <submittedName>
        <fullName evidence="2">Uncharacterized protein</fullName>
    </submittedName>
</protein>
<organism evidence="2 3">
    <name type="scientific">Bradyrhizobium australiense</name>
    <dbReference type="NCBI Taxonomy" id="2721161"/>
    <lineage>
        <taxon>Bacteria</taxon>
        <taxon>Pseudomonadati</taxon>
        <taxon>Pseudomonadota</taxon>
        <taxon>Alphaproteobacteria</taxon>
        <taxon>Hyphomicrobiales</taxon>
        <taxon>Nitrobacteraceae</taxon>
        <taxon>Bradyrhizobium</taxon>
    </lineage>
</organism>
<keyword evidence="1" id="KW-0812">Transmembrane</keyword>
<evidence type="ECO:0000313" key="2">
    <source>
        <dbReference type="EMBL" id="NOJ40085.1"/>
    </source>
</evidence>
<evidence type="ECO:0000313" key="3">
    <source>
        <dbReference type="Proteomes" id="UP000544122"/>
    </source>
</evidence>
<keyword evidence="1" id="KW-1133">Transmembrane helix</keyword>
<sequence length="47" mass="5007">MRLSLRQIANWVGLALTFIVPLVVRLLLTDPGSAVSKPVAKPASPPL</sequence>
<keyword evidence="1" id="KW-0472">Membrane</keyword>
<proteinExistence type="predicted"/>
<dbReference type="EMBL" id="JAAVLX010000003">
    <property type="protein sequence ID" value="NOJ40085.1"/>
    <property type="molecule type" value="Genomic_DNA"/>
</dbReference>
<evidence type="ECO:0000256" key="1">
    <source>
        <dbReference type="SAM" id="Phobius"/>
    </source>
</evidence>
<dbReference type="Proteomes" id="UP000544122">
    <property type="component" value="Unassembled WGS sequence"/>
</dbReference>
<dbReference type="RefSeq" id="WP_171579314.1">
    <property type="nucleotide sequence ID" value="NZ_JAAVLX010000003.1"/>
</dbReference>
<reference evidence="2 3" key="1">
    <citation type="submission" date="2020-03" db="EMBL/GenBank/DDBJ databases">
        <title>Bradyrhizobium diversity isolated from nodules of Indigofera sp.</title>
        <authorList>
            <person name="Klepa M."/>
            <person name="Helene L."/>
            <person name="Hungria M."/>
        </authorList>
    </citation>
    <scope>NUCLEOTIDE SEQUENCE [LARGE SCALE GENOMIC DNA]</scope>
    <source>
        <strain evidence="2 3">WSM 1791</strain>
    </source>
</reference>
<comment type="caution">
    <text evidence="2">The sequence shown here is derived from an EMBL/GenBank/DDBJ whole genome shotgun (WGS) entry which is preliminary data.</text>
</comment>
<gene>
    <name evidence="2" type="ORF">HCN58_10810</name>
</gene>